<name>A0A9Q1QMD5_9CARY</name>
<dbReference type="Gene3D" id="1.25.40.10">
    <property type="entry name" value="Tetratricopeptide repeat domain"/>
    <property type="match status" value="1"/>
</dbReference>
<keyword evidence="4" id="KW-0802">TPR repeat</keyword>
<evidence type="ECO:0000313" key="6">
    <source>
        <dbReference type="Proteomes" id="UP001153076"/>
    </source>
</evidence>
<dbReference type="OrthoDB" id="1427555at2759"/>
<protein>
    <recommendedName>
        <fullName evidence="2">Tetratricopeptide repeat protein 38</fullName>
    </recommendedName>
</protein>
<evidence type="ECO:0000256" key="3">
    <source>
        <dbReference type="ARBA" id="ARBA00022737"/>
    </source>
</evidence>
<proteinExistence type="inferred from homology"/>
<keyword evidence="6" id="KW-1185">Reference proteome</keyword>
<evidence type="ECO:0000256" key="4">
    <source>
        <dbReference type="ARBA" id="ARBA00022803"/>
    </source>
</evidence>
<comment type="caution">
    <text evidence="5">The sequence shown here is derived from an EMBL/GenBank/DDBJ whole genome shotgun (WGS) entry which is preliminary data.</text>
</comment>
<dbReference type="SUPFAM" id="SSF48452">
    <property type="entry name" value="TPR-like"/>
    <property type="match status" value="1"/>
</dbReference>
<dbReference type="InterPro" id="IPR033891">
    <property type="entry name" value="TTC38"/>
</dbReference>
<dbReference type="PANTHER" id="PTHR16263:SF4">
    <property type="entry name" value="TETRATRICOPEPTIDE REPEAT PROTEIN 38"/>
    <property type="match status" value="1"/>
</dbReference>
<organism evidence="5 6">
    <name type="scientific">Carnegiea gigantea</name>
    <dbReference type="NCBI Taxonomy" id="171969"/>
    <lineage>
        <taxon>Eukaryota</taxon>
        <taxon>Viridiplantae</taxon>
        <taxon>Streptophyta</taxon>
        <taxon>Embryophyta</taxon>
        <taxon>Tracheophyta</taxon>
        <taxon>Spermatophyta</taxon>
        <taxon>Magnoliopsida</taxon>
        <taxon>eudicotyledons</taxon>
        <taxon>Gunneridae</taxon>
        <taxon>Pentapetalae</taxon>
        <taxon>Caryophyllales</taxon>
        <taxon>Cactineae</taxon>
        <taxon>Cactaceae</taxon>
        <taxon>Cactoideae</taxon>
        <taxon>Echinocereeae</taxon>
        <taxon>Carnegiea</taxon>
    </lineage>
</organism>
<dbReference type="Proteomes" id="UP001153076">
    <property type="component" value="Unassembled WGS sequence"/>
</dbReference>
<evidence type="ECO:0000256" key="1">
    <source>
        <dbReference type="ARBA" id="ARBA00005857"/>
    </source>
</evidence>
<keyword evidence="3" id="KW-0677">Repeat</keyword>
<reference evidence="5" key="1">
    <citation type="submission" date="2022-04" db="EMBL/GenBank/DDBJ databases">
        <title>Carnegiea gigantea Genome sequencing and assembly v2.</title>
        <authorList>
            <person name="Copetti D."/>
            <person name="Sanderson M.J."/>
            <person name="Burquez A."/>
            <person name="Wojciechowski M.F."/>
        </authorList>
    </citation>
    <scope>NUCLEOTIDE SEQUENCE</scope>
    <source>
        <strain evidence="5">SGP5-SGP5p</strain>
        <tissue evidence="5">Aerial part</tissue>
    </source>
</reference>
<dbReference type="EMBL" id="JAKOGI010000077">
    <property type="protein sequence ID" value="KAJ8445410.1"/>
    <property type="molecule type" value="Genomic_DNA"/>
</dbReference>
<sequence length="432" mass="49493">MGEEDKGLKLDKWGYQVKTSSDKCIYAINEFYDQVLKYGRRRSIILEAPGHDEHCVLGNILAAHYLSSTGSSKASCFLQAAKSHYDEATAYEKAVFDAVSYLISEDRDDELALELHTKLLRDFPRDLVTLKRAHLLCFYMGHPSLFLDVVEQVLPKNEQEAYIYGMLAFPLLELGRMDEAERASRKALEINQQDLWAQHCVSLIFESYSPLEKVLDVYDHHIIAELHRPDAAHPEVYLNAIGLLLRLHVRGDISLYEDRLETLASHLTDQAIWYMEWHLDVLILWALARTGKLSPAQELIEGLRTRVSNMNKKKQQKMQRGLSLAEALYEYGRGDDERAVELLGLDFNANDYKAIGASDEQLDVFNEVWYTLLLNTRQASKAIEVIERKLKERDGLPFLWRLLAKGYLMMGREEAASATEKANALERAYFDG</sequence>
<dbReference type="InterPro" id="IPR011990">
    <property type="entry name" value="TPR-like_helical_dom_sf"/>
</dbReference>
<gene>
    <name evidence="5" type="ORF">Cgig2_031223</name>
</gene>
<evidence type="ECO:0000256" key="2">
    <source>
        <dbReference type="ARBA" id="ARBA00019992"/>
    </source>
</evidence>
<evidence type="ECO:0000313" key="5">
    <source>
        <dbReference type="EMBL" id="KAJ8445410.1"/>
    </source>
</evidence>
<accession>A0A9Q1QMD5</accession>
<dbReference type="AlphaFoldDB" id="A0A9Q1QMD5"/>
<comment type="similarity">
    <text evidence="1">Belongs to the TTC38 family.</text>
</comment>
<dbReference type="PANTHER" id="PTHR16263">
    <property type="entry name" value="TETRATRICOPEPTIDE REPEAT PROTEIN 38"/>
    <property type="match status" value="1"/>
</dbReference>